<keyword evidence="4" id="KW-0804">Transcription</keyword>
<keyword evidence="7" id="KW-1185">Reference proteome</keyword>
<dbReference type="EMBL" id="RBZM01000006">
    <property type="protein sequence ID" value="RKP52918.1"/>
    <property type="molecule type" value="Genomic_DNA"/>
</dbReference>
<dbReference type="AlphaFoldDB" id="A0A494XQL4"/>
<dbReference type="RefSeq" id="WP_120977662.1">
    <property type="nucleotide sequence ID" value="NZ_RBZM01000006.1"/>
</dbReference>
<gene>
    <name evidence="6" type="ORF">D7Z26_14285</name>
</gene>
<dbReference type="PROSITE" id="PS50949">
    <property type="entry name" value="HTH_GNTR"/>
    <property type="match status" value="1"/>
</dbReference>
<dbReference type="PANTHER" id="PTHR30146:SF95">
    <property type="entry name" value="RIBOSE OPERON REPRESSOR"/>
    <property type="match status" value="1"/>
</dbReference>
<dbReference type="Pfam" id="PF00392">
    <property type="entry name" value="GntR"/>
    <property type="match status" value="1"/>
</dbReference>
<keyword evidence="2" id="KW-0805">Transcription regulation</keyword>
<organism evidence="6 7">
    <name type="scientific">Cohnella endophytica</name>
    <dbReference type="NCBI Taxonomy" id="2419778"/>
    <lineage>
        <taxon>Bacteria</taxon>
        <taxon>Bacillati</taxon>
        <taxon>Bacillota</taxon>
        <taxon>Bacilli</taxon>
        <taxon>Bacillales</taxon>
        <taxon>Paenibacillaceae</taxon>
        <taxon>Cohnella</taxon>
    </lineage>
</organism>
<feature type="domain" description="HTH gntR-type" evidence="5">
    <location>
        <begin position="4"/>
        <end position="72"/>
    </location>
</feature>
<evidence type="ECO:0000313" key="7">
    <source>
        <dbReference type="Proteomes" id="UP000282076"/>
    </source>
</evidence>
<dbReference type="Gene3D" id="1.10.10.10">
    <property type="entry name" value="Winged helix-like DNA-binding domain superfamily/Winged helix DNA-binding domain"/>
    <property type="match status" value="1"/>
</dbReference>
<dbReference type="OrthoDB" id="9799482at2"/>
<dbReference type="CDD" id="cd06267">
    <property type="entry name" value="PBP1_LacI_sugar_binding-like"/>
    <property type="match status" value="1"/>
</dbReference>
<keyword evidence="3" id="KW-0238">DNA-binding</keyword>
<evidence type="ECO:0000256" key="4">
    <source>
        <dbReference type="ARBA" id="ARBA00023163"/>
    </source>
</evidence>
<dbReference type="PANTHER" id="PTHR30146">
    <property type="entry name" value="LACI-RELATED TRANSCRIPTIONAL REPRESSOR"/>
    <property type="match status" value="1"/>
</dbReference>
<dbReference type="CDD" id="cd07377">
    <property type="entry name" value="WHTH_GntR"/>
    <property type="match status" value="1"/>
</dbReference>
<evidence type="ECO:0000256" key="3">
    <source>
        <dbReference type="ARBA" id="ARBA00023125"/>
    </source>
</evidence>
<dbReference type="InterPro" id="IPR036388">
    <property type="entry name" value="WH-like_DNA-bd_sf"/>
</dbReference>
<proteinExistence type="predicted"/>
<dbReference type="InterPro" id="IPR036390">
    <property type="entry name" value="WH_DNA-bd_sf"/>
</dbReference>
<keyword evidence="1" id="KW-0678">Repressor</keyword>
<comment type="caution">
    <text evidence="6">The sequence shown here is derived from an EMBL/GenBank/DDBJ whole genome shotgun (WGS) entry which is preliminary data.</text>
</comment>
<dbReference type="SUPFAM" id="SSF46785">
    <property type="entry name" value="Winged helix' DNA-binding domain"/>
    <property type="match status" value="1"/>
</dbReference>
<dbReference type="InterPro" id="IPR000524">
    <property type="entry name" value="Tscrpt_reg_HTH_GntR"/>
</dbReference>
<evidence type="ECO:0000259" key="5">
    <source>
        <dbReference type="PROSITE" id="PS50949"/>
    </source>
</evidence>
<protein>
    <submittedName>
        <fullName evidence="6">GntR family transcriptional regulator</fullName>
    </submittedName>
</protein>
<dbReference type="Gene3D" id="3.40.50.2300">
    <property type="match status" value="2"/>
</dbReference>
<evidence type="ECO:0000256" key="2">
    <source>
        <dbReference type="ARBA" id="ARBA00023015"/>
    </source>
</evidence>
<dbReference type="InterPro" id="IPR046335">
    <property type="entry name" value="LacI/GalR-like_sensor"/>
</dbReference>
<accession>A0A494XQL4</accession>
<dbReference type="Pfam" id="PF13377">
    <property type="entry name" value="Peripla_BP_3"/>
    <property type="match status" value="1"/>
</dbReference>
<dbReference type="SMART" id="SM00345">
    <property type="entry name" value="HTH_GNTR"/>
    <property type="match status" value="1"/>
</dbReference>
<sequence>MSAKPLYRQIQQYLQEQILSGKLRPGDRVPSEKELSQYFKVSQITSKQALAALADANMVIRIKGKGTFVAGRSDTDLLHSIQSGLKGIVGIIFPSIHMPIESLLFYFIQTLLHERGYQTLIRVTDDTMQKEMEAIRMFGLFGVRGYLIFPAIDESYNEEILRLSLNKFPHVLVDRYFPSITSSSVASDNIVGTVKMIHGLLDAGHKNIGFLTQQATNSNAHERIAGFEKAFTDRELPIDKKFWFFAGKGRNDKETIARLKRFFETHPEMDAVVAIDAVIATLAYGVLQQIGRTIPDKIKLVSYDDPKLPFVPFIKQNIESIANHAVDILIRQMESTYQVERVTVPVRLVEDVTYPLPRDLRDADGVSYL</sequence>
<dbReference type="GO" id="GO:0000976">
    <property type="term" value="F:transcription cis-regulatory region binding"/>
    <property type="evidence" value="ECO:0007669"/>
    <property type="project" value="TreeGrafter"/>
</dbReference>
<dbReference type="Proteomes" id="UP000282076">
    <property type="component" value="Unassembled WGS sequence"/>
</dbReference>
<evidence type="ECO:0000313" key="6">
    <source>
        <dbReference type="EMBL" id="RKP52918.1"/>
    </source>
</evidence>
<name>A0A494XQL4_9BACL</name>
<dbReference type="GO" id="GO:0003700">
    <property type="term" value="F:DNA-binding transcription factor activity"/>
    <property type="evidence" value="ECO:0007669"/>
    <property type="project" value="InterPro"/>
</dbReference>
<dbReference type="InterPro" id="IPR028082">
    <property type="entry name" value="Peripla_BP_I"/>
</dbReference>
<evidence type="ECO:0000256" key="1">
    <source>
        <dbReference type="ARBA" id="ARBA00022491"/>
    </source>
</evidence>
<dbReference type="SUPFAM" id="SSF53822">
    <property type="entry name" value="Periplasmic binding protein-like I"/>
    <property type="match status" value="1"/>
</dbReference>
<reference evidence="6 7" key="1">
    <citation type="submission" date="2018-10" db="EMBL/GenBank/DDBJ databases">
        <title>Cohnella sp. M2MS4P-1, whole genome shotgun sequence.</title>
        <authorList>
            <person name="Tuo L."/>
        </authorList>
    </citation>
    <scope>NUCLEOTIDE SEQUENCE [LARGE SCALE GENOMIC DNA]</scope>
    <source>
        <strain evidence="6 7">M2MS4P-1</strain>
    </source>
</reference>